<organism evidence="9 10">
    <name type="scientific">Plantactinospora siamensis</name>
    <dbReference type="NCBI Taxonomy" id="555372"/>
    <lineage>
        <taxon>Bacteria</taxon>
        <taxon>Bacillati</taxon>
        <taxon>Actinomycetota</taxon>
        <taxon>Actinomycetes</taxon>
        <taxon>Micromonosporales</taxon>
        <taxon>Micromonosporaceae</taxon>
        <taxon>Plantactinospora</taxon>
    </lineage>
</organism>
<dbReference type="Gene3D" id="1.10.3720.10">
    <property type="entry name" value="MetI-like"/>
    <property type="match status" value="1"/>
</dbReference>
<dbReference type="PROSITE" id="PS50928">
    <property type="entry name" value="ABC_TM1"/>
    <property type="match status" value="1"/>
</dbReference>
<feature type="transmembrane region" description="Helical" evidence="7">
    <location>
        <begin position="197"/>
        <end position="218"/>
    </location>
</feature>
<feature type="transmembrane region" description="Helical" evidence="7">
    <location>
        <begin position="257"/>
        <end position="278"/>
    </location>
</feature>
<dbReference type="CDD" id="cd06261">
    <property type="entry name" value="TM_PBP2"/>
    <property type="match status" value="1"/>
</dbReference>
<protein>
    <submittedName>
        <fullName evidence="9">Carbohydrate ABC transporter permease</fullName>
    </submittedName>
</protein>
<keyword evidence="5 7" id="KW-1133">Transmembrane helix</keyword>
<dbReference type="EMBL" id="JBHLUE010000004">
    <property type="protein sequence ID" value="MFC0564076.1"/>
    <property type="molecule type" value="Genomic_DNA"/>
</dbReference>
<feature type="transmembrane region" description="Helical" evidence="7">
    <location>
        <begin position="70"/>
        <end position="91"/>
    </location>
</feature>
<reference evidence="9 10" key="1">
    <citation type="submission" date="2024-09" db="EMBL/GenBank/DDBJ databases">
        <authorList>
            <person name="Sun Q."/>
            <person name="Mori K."/>
        </authorList>
    </citation>
    <scope>NUCLEOTIDE SEQUENCE [LARGE SCALE GENOMIC DNA]</scope>
    <source>
        <strain evidence="9 10">TBRC 2205</strain>
    </source>
</reference>
<comment type="similarity">
    <text evidence="7">Belongs to the binding-protein-dependent transport system permease family.</text>
</comment>
<comment type="caution">
    <text evidence="9">The sequence shown here is derived from an EMBL/GenBank/DDBJ whole genome shotgun (WGS) entry which is preliminary data.</text>
</comment>
<name>A0ABV6NTH5_9ACTN</name>
<sequence>MDRSKARAGWLLLGPALLHSVIFIAIPIVIVAVLSLTDARVASQGVFIGLDNYTELFHDDVFRKALVNTLLYTVVVVPVGMAIALSVAIGLNQQLRARGLFRTLFYIPVVTSSVAVSAVWLWIYNPAAGLANQVLAFFGLARSGWLTDPDVALPALMIIGVWQGLGNKMIVYLAALQGISPDLVEAARLDGAGRWQVFRHVTWPGLAPVHFFVLVTSITSSFQVFDLVYVTTHGGPADATNVLTFDIFTNAFTRLQIGYASAETVVMFGFVAVMIYLGRLTQRDRREL</sequence>
<evidence type="ECO:0000256" key="5">
    <source>
        <dbReference type="ARBA" id="ARBA00022989"/>
    </source>
</evidence>
<dbReference type="PANTHER" id="PTHR30193:SF41">
    <property type="entry name" value="DIACETYLCHITOBIOSE UPTAKE SYSTEM PERMEASE PROTEIN NGCF"/>
    <property type="match status" value="1"/>
</dbReference>
<evidence type="ECO:0000256" key="3">
    <source>
        <dbReference type="ARBA" id="ARBA00022475"/>
    </source>
</evidence>
<dbReference type="Pfam" id="PF00528">
    <property type="entry name" value="BPD_transp_1"/>
    <property type="match status" value="1"/>
</dbReference>
<dbReference type="SUPFAM" id="SSF161098">
    <property type="entry name" value="MetI-like"/>
    <property type="match status" value="1"/>
</dbReference>
<accession>A0ABV6NTH5</accession>
<gene>
    <name evidence="9" type="ORF">ACFFHU_07835</name>
</gene>
<dbReference type="InterPro" id="IPR051393">
    <property type="entry name" value="ABC_transporter_permease"/>
</dbReference>
<evidence type="ECO:0000313" key="9">
    <source>
        <dbReference type="EMBL" id="MFC0564076.1"/>
    </source>
</evidence>
<evidence type="ECO:0000256" key="6">
    <source>
        <dbReference type="ARBA" id="ARBA00023136"/>
    </source>
</evidence>
<proteinExistence type="inferred from homology"/>
<dbReference type="RefSeq" id="WP_377337017.1">
    <property type="nucleotide sequence ID" value="NZ_JBHLUE010000004.1"/>
</dbReference>
<comment type="subcellular location">
    <subcellularLocation>
        <location evidence="1 7">Cell membrane</location>
        <topology evidence="1 7">Multi-pass membrane protein</topology>
    </subcellularLocation>
</comment>
<evidence type="ECO:0000256" key="4">
    <source>
        <dbReference type="ARBA" id="ARBA00022692"/>
    </source>
</evidence>
<feature type="domain" description="ABC transmembrane type-1" evidence="8">
    <location>
        <begin position="66"/>
        <end position="278"/>
    </location>
</feature>
<evidence type="ECO:0000256" key="7">
    <source>
        <dbReference type="RuleBase" id="RU363032"/>
    </source>
</evidence>
<dbReference type="Proteomes" id="UP001589894">
    <property type="component" value="Unassembled WGS sequence"/>
</dbReference>
<keyword evidence="6 7" id="KW-0472">Membrane</keyword>
<dbReference type="PANTHER" id="PTHR30193">
    <property type="entry name" value="ABC TRANSPORTER PERMEASE PROTEIN"/>
    <property type="match status" value="1"/>
</dbReference>
<evidence type="ECO:0000256" key="2">
    <source>
        <dbReference type="ARBA" id="ARBA00022448"/>
    </source>
</evidence>
<feature type="transmembrane region" description="Helical" evidence="7">
    <location>
        <begin position="12"/>
        <end position="36"/>
    </location>
</feature>
<evidence type="ECO:0000256" key="1">
    <source>
        <dbReference type="ARBA" id="ARBA00004651"/>
    </source>
</evidence>
<evidence type="ECO:0000259" key="8">
    <source>
        <dbReference type="PROSITE" id="PS50928"/>
    </source>
</evidence>
<dbReference type="InterPro" id="IPR000515">
    <property type="entry name" value="MetI-like"/>
</dbReference>
<keyword evidence="10" id="KW-1185">Reference proteome</keyword>
<evidence type="ECO:0000313" key="10">
    <source>
        <dbReference type="Proteomes" id="UP001589894"/>
    </source>
</evidence>
<feature type="transmembrane region" description="Helical" evidence="7">
    <location>
        <begin position="103"/>
        <end position="123"/>
    </location>
</feature>
<keyword evidence="4 7" id="KW-0812">Transmembrane</keyword>
<keyword evidence="3" id="KW-1003">Cell membrane</keyword>
<keyword evidence="2 7" id="KW-0813">Transport</keyword>
<feature type="transmembrane region" description="Helical" evidence="7">
    <location>
        <begin position="151"/>
        <end position="176"/>
    </location>
</feature>
<dbReference type="InterPro" id="IPR035906">
    <property type="entry name" value="MetI-like_sf"/>
</dbReference>